<evidence type="ECO:0000313" key="2">
    <source>
        <dbReference type="EMBL" id="KAK9708229.1"/>
    </source>
</evidence>
<name>A0AAW1JV48_POPJA</name>
<gene>
    <name evidence="2" type="ORF">QE152_g27354</name>
</gene>
<keyword evidence="3" id="KW-1185">Reference proteome</keyword>
<proteinExistence type="predicted"/>
<reference evidence="2 3" key="1">
    <citation type="journal article" date="2024" name="BMC Genomics">
        <title>De novo assembly and annotation of Popillia japonica's genome with initial clues to its potential as an invasive pest.</title>
        <authorList>
            <person name="Cucini C."/>
            <person name="Boschi S."/>
            <person name="Funari R."/>
            <person name="Cardaioli E."/>
            <person name="Iannotti N."/>
            <person name="Marturano G."/>
            <person name="Paoli F."/>
            <person name="Bruttini M."/>
            <person name="Carapelli A."/>
            <person name="Frati F."/>
            <person name="Nardi F."/>
        </authorList>
    </citation>
    <scope>NUCLEOTIDE SEQUENCE [LARGE SCALE GENOMIC DNA]</scope>
    <source>
        <strain evidence="2">DMR45628</strain>
    </source>
</reference>
<organism evidence="2 3">
    <name type="scientific">Popillia japonica</name>
    <name type="common">Japanese beetle</name>
    <dbReference type="NCBI Taxonomy" id="7064"/>
    <lineage>
        <taxon>Eukaryota</taxon>
        <taxon>Metazoa</taxon>
        <taxon>Ecdysozoa</taxon>
        <taxon>Arthropoda</taxon>
        <taxon>Hexapoda</taxon>
        <taxon>Insecta</taxon>
        <taxon>Pterygota</taxon>
        <taxon>Neoptera</taxon>
        <taxon>Endopterygota</taxon>
        <taxon>Coleoptera</taxon>
        <taxon>Polyphaga</taxon>
        <taxon>Scarabaeiformia</taxon>
        <taxon>Scarabaeidae</taxon>
        <taxon>Rutelinae</taxon>
        <taxon>Popillia</taxon>
    </lineage>
</organism>
<evidence type="ECO:0000313" key="3">
    <source>
        <dbReference type="Proteomes" id="UP001458880"/>
    </source>
</evidence>
<sequence>MFRIICIPLSGTLPGHCIIKKYPILSSEPHRRRRRSFPIFALPSPNHPSPIFFASVEHRAGRNADLPREKKDSSSPPTLMDEKGDCLAIGKERGEGGRRTCVSGVSDDLLITISNSPTRLVFHSFPPLRPLR</sequence>
<evidence type="ECO:0000256" key="1">
    <source>
        <dbReference type="SAM" id="MobiDB-lite"/>
    </source>
</evidence>
<feature type="region of interest" description="Disordered" evidence="1">
    <location>
        <begin position="62"/>
        <end position="84"/>
    </location>
</feature>
<dbReference type="AlphaFoldDB" id="A0AAW1JV48"/>
<protein>
    <submittedName>
        <fullName evidence="2">Uncharacterized protein</fullName>
    </submittedName>
</protein>
<feature type="compositionally biased region" description="Basic and acidic residues" evidence="1">
    <location>
        <begin position="62"/>
        <end position="73"/>
    </location>
</feature>
<dbReference type="Proteomes" id="UP001458880">
    <property type="component" value="Unassembled WGS sequence"/>
</dbReference>
<accession>A0AAW1JV48</accession>
<dbReference type="EMBL" id="JASPKY010000334">
    <property type="protein sequence ID" value="KAK9708229.1"/>
    <property type="molecule type" value="Genomic_DNA"/>
</dbReference>
<comment type="caution">
    <text evidence="2">The sequence shown here is derived from an EMBL/GenBank/DDBJ whole genome shotgun (WGS) entry which is preliminary data.</text>
</comment>